<name>A0A2K3DA43_CHLRE</name>
<keyword evidence="2" id="KW-1185">Reference proteome</keyword>
<dbReference type="GeneID" id="66055011"/>
<protein>
    <submittedName>
        <fullName evidence="1">Uncharacterized protein</fullName>
    </submittedName>
</protein>
<dbReference type="InParanoid" id="A0A2K3DA43"/>
<reference evidence="1 2" key="1">
    <citation type="journal article" date="2007" name="Science">
        <title>The Chlamydomonas genome reveals the evolution of key animal and plant functions.</title>
        <authorList>
            <person name="Merchant S.S."/>
            <person name="Prochnik S.E."/>
            <person name="Vallon O."/>
            <person name="Harris E.H."/>
            <person name="Karpowicz S.J."/>
            <person name="Witman G.B."/>
            <person name="Terry A."/>
            <person name="Salamov A."/>
            <person name="Fritz-Laylin L.K."/>
            <person name="Marechal-Drouard L."/>
            <person name="Marshall W.F."/>
            <person name="Qu L.H."/>
            <person name="Nelson D.R."/>
            <person name="Sanderfoot A.A."/>
            <person name="Spalding M.H."/>
            <person name="Kapitonov V.V."/>
            <person name="Ren Q."/>
            <person name="Ferris P."/>
            <person name="Lindquist E."/>
            <person name="Shapiro H."/>
            <person name="Lucas S.M."/>
            <person name="Grimwood J."/>
            <person name="Schmutz J."/>
            <person name="Cardol P."/>
            <person name="Cerutti H."/>
            <person name="Chanfreau G."/>
            <person name="Chen C.L."/>
            <person name="Cognat V."/>
            <person name="Croft M.T."/>
            <person name="Dent R."/>
            <person name="Dutcher S."/>
            <person name="Fernandez E."/>
            <person name="Fukuzawa H."/>
            <person name="Gonzalez-Ballester D."/>
            <person name="Gonzalez-Halphen D."/>
            <person name="Hallmann A."/>
            <person name="Hanikenne M."/>
            <person name="Hippler M."/>
            <person name="Inwood W."/>
            <person name="Jabbari K."/>
            <person name="Kalanon M."/>
            <person name="Kuras R."/>
            <person name="Lefebvre P.A."/>
            <person name="Lemaire S.D."/>
            <person name="Lobanov A.V."/>
            <person name="Lohr M."/>
            <person name="Manuell A."/>
            <person name="Meier I."/>
            <person name="Mets L."/>
            <person name="Mittag M."/>
            <person name="Mittelmeier T."/>
            <person name="Moroney J.V."/>
            <person name="Moseley J."/>
            <person name="Napoli C."/>
            <person name="Nedelcu A.M."/>
            <person name="Niyogi K."/>
            <person name="Novoselov S.V."/>
            <person name="Paulsen I.T."/>
            <person name="Pazour G."/>
            <person name="Purton S."/>
            <person name="Ral J.P."/>
            <person name="Riano-Pachon D.M."/>
            <person name="Riekhof W."/>
            <person name="Rymarquis L."/>
            <person name="Schroda M."/>
            <person name="Stern D."/>
            <person name="Umen J."/>
            <person name="Willows R."/>
            <person name="Wilson N."/>
            <person name="Zimmer S.L."/>
            <person name="Allmer J."/>
            <person name="Balk J."/>
            <person name="Bisova K."/>
            <person name="Chen C.J."/>
            <person name="Elias M."/>
            <person name="Gendler K."/>
            <person name="Hauser C."/>
            <person name="Lamb M.R."/>
            <person name="Ledford H."/>
            <person name="Long J.C."/>
            <person name="Minagawa J."/>
            <person name="Page M.D."/>
            <person name="Pan J."/>
            <person name="Pootakham W."/>
            <person name="Roje S."/>
            <person name="Rose A."/>
            <person name="Stahlberg E."/>
            <person name="Terauchi A.M."/>
            <person name="Yang P."/>
            <person name="Ball S."/>
            <person name="Bowler C."/>
            <person name="Dieckmann C.L."/>
            <person name="Gladyshev V.N."/>
            <person name="Green P."/>
            <person name="Jorgensen R."/>
            <person name="Mayfield S."/>
            <person name="Mueller-Roeber B."/>
            <person name="Rajamani S."/>
            <person name="Sayre R.T."/>
            <person name="Brokstein P."/>
            <person name="Dubchak I."/>
            <person name="Goodstein D."/>
            <person name="Hornick L."/>
            <person name="Huang Y.W."/>
            <person name="Jhaveri J."/>
            <person name="Luo Y."/>
            <person name="Martinez D."/>
            <person name="Ngau W.C."/>
            <person name="Otillar B."/>
            <person name="Poliakov A."/>
            <person name="Porter A."/>
            <person name="Szajkowski L."/>
            <person name="Werner G."/>
            <person name="Zhou K."/>
            <person name="Grigoriev I.V."/>
            <person name="Rokhsar D.S."/>
            <person name="Grossman A.R."/>
        </authorList>
    </citation>
    <scope>NUCLEOTIDE SEQUENCE [LARGE SCALE GENOMIC DNA]</scope>
    <source>
        <strain evidence="2">CC-503</strain>
    </source>
</reference>
<proteinExistence type="predicted"/>
<dbReference type="EMBL" id="CM008971">
    <property type="protein sequence ID" value="PNW77403.1"/>
    <property type="molecule type" value="Genomic_DNA"/>
</dbReference>
<dbReference type="AlphaFoldDB" id="A0A2K3DA43"/>
<sequence length="59" mass="6037">MRGNFRWPWQFRKIDELLAARDEAAAVADAAAAAAVADAAADAAAEPSAKAAEAAVVPQ</sequence>
<evidence type="ECO:0000313" key="2">
    <source>
        <dbReference type="Proteomes" id="UP000006906"/>
    </source>
</evidence>
<dbReference type="Gramene" id="PNW77403">
    <property type="protein sequence ID" value="PNW77403"/>
    <property type="gene ID" value="CHLRE_10g435000v5"/>
</dbReference>
<dbReference type="RefSeq" id="XP_042920102.1">
    <property type="nucleotide sequence ID" value="XM_043066705.1"/>
</dbReference>
<gene>
    <name evidence="1" type="ORF">CHLRE_10g435000v5</name>
</gene>
<accession>A0A2K3DA43</accession>
<organism evidence="1 2">
    <name type="scientific">Chlamydomonas reinhardtii</name>
    <name type="common">Chlamydomonas smithii</name>
    <dbReference type="NCBI Taxonomy" id="3055"/>
    <lineage>
        <taxon>Eukaryota</taxon>
        <taxon>Viridiplantae</taxon>
        <taxon>Chlorophyta</taxon>
        <taxon>core chlorophytes</taxon>
        <taxon>Chlorophyceae</taxon>
        <taxon>CS clade</taxon>
        <taxon>Chlamydomonadales</taxon>
        <taxon>Chlamydomonadaceae</taxon>
        <taxon>Chlamydomonas</taxon>
    </lineage>
</organism>
<evidence type="ECO:0000313" key="1">
    <source>
        <dbReference type="EMBL" id="PNW77403.1"/>
    </source>
</evidence>
<dbReference type="KEGG" id="cre:CHLRE_10g435000v5"/>
<dbReference type="Proteomes" id="UP000006906">
    <property type="component" value="Chromosome 10"/>
</dbReference>